<dbReference type="InterPro" id="IPR013328">
    <property type="entry name" value="6PGD_dom2"/>
</dbReference>
<gene>
    <name evidence="5" type="ORF">GALL_373880</name>
</gene>
<dbReference type="PANTHER" id="PTHR43580">
    <property type="entry name" value="OXIDOREDUCTASE GLYR1-RELATED"/>
    <property type="match status" value="1"/>
</dbReference>
<evidence type="ECO:0000313" key="5">
    <source>
        <dbReference type="EMBL" id="OIQ80845.1"/>
    </source>
</evidence>
<dbReference type="SUPFAM" id="SSF51735">
    <property type="entry name" value="NAD(P)-binding Rossmann-fold domains"/>
    <property type="match status" value="1"/>
</dbReference>
<comment type="caution">
    <text evidence="5">The sequence shown here is derived from an EMBL/GenBank/DDBJ whole genome shotgun (WGS) entry which is preliminary data.</text>
</comment>
<feature type="domain" description="3-hydroxyisobutyrate dehydrogenase-like NAD-binding" evidence="4">
    <location>
        <begin position="173"/>
        <end position="286"/>
    </location>
</feature>
<dbReference type="InterPro" id="IPR006115">
    <property type="entry name" value="6PGDH_NADP-bd"/>
</dbReference>
<dbReference type="PANTHER" id="PTHR43580:SF2">
    <property type="entry name" value="CYTOKINE-LIKE NUCLEAR FACTOR N-PAC"/>
    <property type="match status" value="1"/>
</dbReference>
<dbReference type="InterPro" id="IPR036291">
    <property type="entry name" value="NAD(P)-bd_dom_sf"/>
</dbReference>
<keyword evidence="1 5" id="KW-0560">Oxidoreductase</keyword>
<reference evidence="5" key="1">
    <citation type="submission" date="2016-10" db="EMBL/GenBank/DDBJ databases">
        <title>Sequence of Gallionella enrichment culture.</title>
        <authorList>
            <person name="Poehlein A."/>
            <person name="Muehling M."/>
            <person name="Daniel R."/>
        </authorList>
    </citation>
    <scope>NUCLEOTIDE SEQUENCE</scope>
</reference>
<proteinExistence type="predicted"/>
<dbReference type="EC" id="1.1.1.291" evidence="5"/>
<evidence type="ECO:0000256" key="1">
    <source>
        <dbReference type="ARBA" id="ARBA00023002"/>
    </source>
</evidence>
<evidence type="ECO:0000259" key="4">
    <source>
        <dbReference type="Pfam" id="PF14833"/>
    </source>
</evidence>
<feature type="domain" description="6-phosphogluconate dehydrogenase NADP-binding" evidence="3">
    <location>
        <begin position="8"/>
        <end position="167"/>
    </location>
</feature>
<dbReference type="Gene3D" id="1.10.1040.10">
    <property type="entry name" value="N-(1-d-carboxylethyl)-l-norvaline Dehydrogenase, domain 2"/>
    <property type="match status" value="1"/>
</dbReference>
<sequence length="315" mass="33031">MSGTNPVKIGWIGTGRMGFALATRLLEAGHDVTVYNRTRAKAEPLVGLGAKVVDHPVGLADCDVVFIMVSAPKDLEEVVSGLNGLLTDQDRAPSVIVDSSTVSAEASLKIREAAALRGAVLLAAPVSGNPAVIAAGKLTVAVSGPRETFEEVSPLLDLFGHGVTWVGEGESARLVKIAHNLMLGVVTQALVEITVLVERGGVSREAFLAFLNDSVMGSTFTRYKSPALVNLDFTPTFTMPLLSKDFDLGLAAGHELEVPMPIVSATASVVASAIGAGYRSEDFAILLLEQARRAGMTLVSENKEVLRGLEVASNE</sequence>
<evidence type="ECO:0000256" key="2">
    <source>
        <dbReference type="ARBA" id="ARBA00023027"/>
    </source>
</evidence>
<dbReference type="GO" id="GO:0051287">
    <property type="term" value="F:NAD binding"/>
    <property type="evidence" value="ECO:0007669"/>
    <property type="project" value="InterPro"/>
</dbReference>
<dbReference type="EMBL" id="MLJW01001003">
    <property type="protein sequence ID" value="OIQ80845.1"/>
    <property type="molecule type" value="Genomic_DNA"/>
</dbReference>
<protein>
    <submittedName>
        <fullName evidence="5">2-(Hydroxymethyl)glutarate dehydrogenase</fullName>
        <ecNumber evidence="5">1.1.1.291</ecNumber>
    </submittedName>
</protein>
<dbReference type="InterPro" id="IPR051265">
    <property type="entry name" value="HIBADH-related_NP60_sf"/>
</dbReference>
<dbReference type="GO" id="GO:0050661">
    <property type="term" value="F:NADP binding"/>
    <property type="evidence" value="ECO:0007669"/>
    <property type="project" value="InterPro"/>
</dbReference>
<dbReference type="Pfam" id="PF03446">
    <property type="entry name" value="NAD_binding_2"/>
    <property type="match status" value="1"/>
</dbReference>
<organism evidence="5">
    <name type="scientific">mine drainage metagenome</name>
    <dbReference type="NCBI Taxonomy" id="410659"/>
    <lineage>
        <taxon>unclassified sequences</taxon>
        <taxon>metagenomes</taxon>
        <taxon>ecological metagenomes</taxon>
    </lineage>
</organism>
<dbReference type="InterPro" id="IPR015815">
    <property type="entry name" value="HIBADH-related"/>
</dbReference>
<dbReference type="SUPFAM" id="SSF48179">
    <property type="entry name" value="6-phosphogluconate dehydrogenase C-terminal domain-like"/>
    <property type="match status" value="1"/>
</dbReference>
<keyword evidence="2" id="KW-0520">NAD</keyword>
<dbReference type="InterPro" id="IPR029154">
    <property type="entry name" value="HIBADH-like_NADP-bd"/>
</dbReference>
<accession>A0A1J5QY68</accession>
<dbReference type="GO" id="GO:0043718">
    <property type="term" value="F:2-hydroxymethylglutarate dehydrogenase activity"/>
    <property type="evidence" value="ECO:0007669"/>
    <property type="project" value="UniProtKB-EC"/>
</dbReference>
<dbReference type="Pfam" id="PF14833">
    <property type="entry name" value="NAD_binding_11"/>
    <property type="match status" value="1"/>
</dbReference>
<dbReference type="Gene3D" id="3.40.50.720">
    <property type="entry name" value="NAD(P)-binding Rossmann-like Domain"/>
    <property type="match status" value="1"/>
</dbReference>
<dbReference type="PIRSF" id="PIRSF000103">
    <property type="entry name" value="HIBADH"/>
    <property type="match status" value="1"/>
</dbReference>
<dbReference type="AlphaFoldDB" id="A0A1J5QY68"/>
<name>A0A1J5QY68_9ZZZZ</name>
<dbReference type="InterPro" id="IPR008927">
    <property type="entry name" value="6-PGluconate_DH-like_C_sf"/>
</dbReference>
<evidence type="ECO:0000259" key="3">
    <source>
        <dbReference type="Pfam" id="PF03446"/>
    </source>
</evidence>